<feature type="compositionally biased region" description="Polar residues" evidence="4">
    <location>
        <begin position="2884"/>
        <end position="2901"/>
    </location>
</feature>
<keyword evidence="7" id="KW-1185">Reference proteome</keyword>
<dbReference type="InterPro" id="IPR041627">
    <property type="entry name" value="AAA_lid_6"/>
</dbReference>
<dbReference type="GO" id="GO:0005524">
    <property type="term" value="F:ATP binding"/>
    <property type="evidence" value="ECO:0007669"/>
    <property type="project" value="UniProtKB-KW"/>
</dbReference>
<dbReference type="PANTHER" id="PTHR43392">
    <property type="entry name" value="AAA-TYPE ATPASE FAMILY PROTEIN / ANKYRIN REPEAT FAMILY PROTEIN"/>
    <property type="match status" value="1"/>
</dbReference>
<feature type="compositionally biased region" description="Polar residues" evidence="4">
    <location>
        <begin position="1321"/>
        <end position="1331"/>
    </location>
</feature>
<feature type="region of interest" description="Disordered" evidence="4">
    <location>
        <begin position="177"/>
        <end position="251"/>
    </location>
</feature>
<dbReference type="GeneID" id="5887582"/>
<feature type="domain" description="AAA+ ATPase" evidence="5">
    <location>
        <begin position="837"/>
        <end position="1255"/>
    </location>
</feature>
<feature type="region of interest" description="Disordered" evidence="4">
    <location>
        <begin position="2240"/>
        <end position="2260"/>
    </location>
</feature>
<organism evidence="6 7">
    <name type="scientific">Monosiga brevicollis</name>
    <name type="common">Choanoflagellate</name>
    <dbReference type="NCBI Taxonomy" id="81824"/>
    <lineage>
        <taxon>Eukaryota</taxon>
        <taxon>Choanoflagellata</taxon>
        <taxon>Craspedida</taxon>
        <taxon>Salpingoecidae</taxon>
        <taxon>Monosiga</taxon>
    </lineage>
</organism>
<feature type="compositionally biased region" description="Low complexity" evidence="4">
    <location>
        <begin position="177"/>
        <end position="211"/>
    </location>
</feature>
<sequence length="3072" mass="339144">MPSRRNKGGARPPPAIVNAILALLQAQPQQQMPSPRFWEQLYQKEPTAKDFFAPLQSKKTGLQKIPQVQFVHDPEAGDVVRLAQAASGGAAAAGARSATQASHSTPISDDVEQAMCRVLAREPNGTMSSAQFWIQLYKECPQARSIVAKYASKRDALKNVSSVTFIAEPGANGRVALSDPSSAAAPALPQAASKKSGSSSKKSGSGSKNNSPPAPTPQPASSQPSRGDPRPTPSNGSSDTRGSKPRGPRGYIGKVIEKGIEAMSRPTDGKRLFDQLLKDSPTDASFNLFQIVDRHGDEVLAHALAQINSSLDDPLLRLADRLCEATLTGEYVRFAGQAFATIINSPRVRFCDKARDELSQNRLKRKRTLGLFLLRANQFDGSLRTNDKLKEIIQLLTANSADEVLQELAVLFTDLAAGRTEASAEASAISSTSMGATMLPPGERGHDNDHKNFRDIEIAPTAGELADLTIPYVPYFADVQKATTQSMATATFLDRHFRILREDLVGPLKEEFGEELRRDKAARRHTYATPHLNAIKTEFGLRFVISLAAPPILGKRLQELSTNKRKDFLLEGPGRKVLGQDTLLILYNQKHASGWQGSRTPTLEDLFKGIEIVGIMIVCHRRDIATSGSFKSKPKEKGKDEGADSSASSKNSKKHRDKPNEPVFLEVQAMLPNQSNMPKVIAEAYSHLLSGVRDGKLCDYAFAAQASFFNYEPVLRALQGMAKVPFAEELVFSFANLAADSETKDSETDDEITATQRRPPLSPMTLLHDRPESSARQAVFFGMEPIRIETVRLNVTATQRRLPLPHMTLPYDQLDSSVRQAVLADASQQEALHHLTNQRVVLVQGPPGTGKTYVGVQMVRAMLQAAKEQKYKIKILCLCYTNHALDSFLESLLDANIPKTSFVRLGGGAKVSERLQERCIHQLPKRKFSGVRASQYGSLKRSLEKCQVEIDRIRDALRRHSKWTGNEREWEYVQQHLEDEGDDYEMEELSVYEQSDGWALAGSDGKAASPGFLWQRWLQGKSNVQGRSEGLWKLTLQERKAQAQRWNDDWVHNQQRRLHENLKEQETKHRTLNELRMSHRAEEIADISIIGSTTVSAAKQASILQSVKPDVVLVEEAGEILEAQILTALDRCQQLIMIGDHMQLRPKVESYRLRVDANKGYDVDRSLFERLVTQEPPSLPMTCLNIQHRMRPEISRFVRRLLYPELQDHENTRGRPRTPGVDRDVVFVNHKHGEMSDDDAAALGSNSKINEHEVAMVVQMARHVLLQQGVVHSDIVILTPYLGQLSRIRAALAEAKLQTSVGDLDQNELAQLGLADDSDTANDTPPSTRSGSPVPADEDEARASLSSQSKTKAKGRTERGDSKSNPAKGRGKDSASSKPEDEEAPAPRPPTVRVATIDNYQGEEAQYVFISLVRSNRERDIGFLNSRERVNVLLSRARRGMFIIGDLECFVQSRTQKGRNLWSTIKDELEEQQAILPYFPARCEQHNQLLAMTTAADFAQKAPVGGCQQSCMARLECGHECPERCHPGPHDQIRCRQIVEDRCPYGHPLSRECGDLRPVRCNVKVQRLCERGLHTISNRCFMGQGLPCAKCAKAISAEKDAATKAQQKQLEDVTRELQELEQLHEEKVQAAQDHAAQERLKARMARVRANVEAATAMMERGSGSKSKPSKTDAKATSSATPASQNKTLPDPATTAGTTHRDQNQPRLVLPSPINLPAPGPTDTKKTKAGETAKSTRAPAAATLDAPAEVPSVAASAMRSAGQNHGGSAGNEEQILSQVLSTYTNDPMLAHDQLEQACAKYKQGPPPLSLCVLHTLLEEELGGTGDVTELQHLVDQFVDAKADRRAATNNTSQLGTGLIFFMAAILAEAEGLGFLSLEHATIALSMLRPLREMPALWLERLERLGSEHHAASIKAPAAASPRVAPVRFRARQRWQEYERRNGQTSVAKVMQTVLGMVGLETVKNEMIDLVKRVKLDEARGNAGQPNSFNVRFEGNPGTGKTTIARHYGSFLRELKVLPAEAPFIELTASKLIHGGVDCLDTTLTDDIKPKGGGVIFVDEAYQLTSDRAGKKVLDHILPLAESLETKFGKLVWILAGYKPDMEKLFEHNIGLPSRFPHRYVFEDYSDAELLNIFKNMLTYQDAAAPSPRKVAKPSGSTPFRPAAQRMRQFNNYYPPPVGTTSVDDFGNKWTVSTNQSWYDKYSNTTVDPQSLGQGADLIAPDGDTWTYDASSKTWTASSSRVTQSHYPGSSAPAPTLTKTKRPKPFYCQNELHGRVAIRRLGRRRGVVGFGNARAVRVFFDQALSRQARRIQEEREAGLQPDLFELTQTDLLGPQPTFKELTSCPEWKELMHLHGLQPVKDTLTNLVQLVVRNFKLELEEKPLREVALNRLFLGNPGTGKTTVARLYGRILSRLGLLSKGDCIMKTASDFVGNVVGGSEEITRGILQQAEGCVLVIDEAYALAPSQNGQGTGDPYRTAVLDTIVEMVQARPGDDRAVIMLGYREQMESMLKVANPGLARRFQLENALTFPDYSDADLLKIMLAKAKSKDLRLSLSTAKVAVRQLAKARAKPNFGNAGAVDNLLSEATQRQMQRLIANPNADVSLLPIDFGVEREGPDEAKLRILFDDLIGMDGVQKKLRGLQNLLALKKRTGQPVKTIAPYNWIFTGNPGTGKTTVARRMGQMYHALGLLPSDKVSELSASDLTTGYVGQTGRATRERLVDARGGVLFVDEAYQLNPRRGGTFMQEAVDELVKCLTEPEFQSNIVVILAGYEGDMAEMMQSNQGLSSRFTEKLHFEDFTVDSVTLLLRQVLKSHDMPLCAGADERRVQEMAHELTQLPGFGNGRSVHNWVQKVEMAVANRLSSECEDAPVEATVADLRTALDEMRQQAQVPAQPSRAPTQSAADTLPFASASASAQPPVWRTRQATKTKQASAERAESPPPVDEESDSEDNNPFAGCEHKCLRVLQDYLDEAGVTDMEGARELARLRPGDARYEELIRLLINAGYSRASAEDQLAKWKGAHESLEDLQRQVKQKTQTLGQEPIWRCAVCGRADRPYIVCHVAPYIVGYRPIASQ</sequence>
<comment type="similarity">
    <text evidence="1">Belongs to the CbxX/CfxQ family.</text>
</comment>
<dbReference type="InterPro" id="IPR003593">
    <property type="entry name" value="AAA+_ATPase"/>
</dbReference>
<accession>A9UPL6</accession>
<dbReference type="EMBL" id="CH991543">
    <property type="protein sequence ID" value="EDQ92892.1"/>
    <property type="molecule type" value="Genomic_DNA"/>
</dbReference>
<dbReference type="GO" id="GO:0004386">
    <property type="term" value="F:helicase activity"/>
    <property type="evidence" value="ECO:0007669"/>
    <property type="project" value="InterPro"/>
</dbReference>
<feature type="region of interest" description="Disordered" evidence="4">
    <location>
        <begin position="1314"/>
        <end position="1393"/>
    </location>
</feature>
<keyword evidence="2" id="KW-0547">Nucleotide-binding</keyword>
<evidence type="ECO:0000259" key="5">
    <source>
        <dbReference type="SMART" id="SM00382"/>
    </source>
</evidence>
<dbReference type="InParanoid" id="A9UPL6"/>
<evidence type="ECO:0000256" key="3">
    <source>
        <dbReference type="ARBA" id="ARBA00022840"/>
    </source>
</evidence>
<dbReference type="Pfam" id="PF17866">
    <property type="entry name" value="AAA_lid_6"/>
    <property type="match status" value="2"/>
</dbReference>
<feature type="domain" description="AAA+ ATPase" evidence="5">
    <location>
        <begin position="1985"/>
        <end position="2124"/>
    </location>
</feature>
<feature type="region of interest" description="Disordered" evidence="4">
    <location>
        <begin position="1656"/>
        <end position="1746"/>
    </location>
</feature>
<feature type="compositionally biased region" description="Low complexity" evidence="4">
    <location>
        <begin position="1737"/>
        <end position="1746"/>
    </location>
</feature>
<feature type="compositionally biased region" description="Basic and acidic residues" evidence="4">
    <location>
        <begin position="633"/>
        <end position="642"/>
    </location>
</feature>
<feature type="region of interest" description="Disordered" evidence="4">
    <location>
        <begin position="2907"/>
        <end position="2951"/>
    </location>
</feature>
<feature type="compositionally biased region" description="Polar residues" evidence="4">
    <location>
        <begin position="1674"/>
        <end position="1687"/>
    </location>
</feature>
<dbReference type="KEGG" id="mbr:MONBRDRAFT_5003"/>
<feature type="region of interest" description="Disordered" evidence="4">
    <location>
        <begin position="2882"/>
        <end position="2901"/>
    </location>
</feature>
<evidence type="ECO:0000313" key="7">
    <source>
        <dbReference type="Proteomes" id="UP000001357"/>
    </source>
</evidence>
<dbReference type="Pfam" id="PF00004">
    <property type="entry name" value="AAA"/>
    <property type="match status" value="3"/>
</dbReference>
<name>A9UPL6_MONBE</name>
<dbReference type="FunFam" id="3.40.50.300:FF:000216">
    <property type="entry name" value="Type VII secretion ATPase EccA"/>
    <property type="match status" value="3"/>
</dbReference>
<dbReference type="Proteomes" id="UP000001357">
    <property type="component" value="Unassembled WGS sequence"/>
</dbReference>
<protein>
    <recommendedName>
        <fullName evidence="5">AAA+ ATPase domain-containing protein</fullName>
    </recommendedName>
</protein>
<dbReference type="eggNOG" id="KOG0730">
    <property type="taxonomic scope" value="Eukaryota"/>
</dbReference>
<evidence type="ECO:0000256" key="1">
    <source>
        <dbReference type="ARBA" id="ARBA00010378"/>
    </source>
</evidence>
<dbReference type="InterPro" id="IPR050773">
    <property type="entry name" value="CbxX/CfxQ_RuBisCO_ESX"/>
</dbReference>
<dbReference type="SUPFAM" id="SSF52540">
    <property type="entry name" value="P-loop containing nucleoside triphosphate hydrolases"/>
    <property type="match status" value="5"/>
</dbReference>
<dbReference type="FunFam" id="1.10.8.60:FF:000160">
    <property type="entry name" value="WGS project CABT00000000 data, contig 2.55"/>
    <property type="match status" value="2"/>
</dbReference>
<dbReference type="Pfam" id="PF13087">
    <property type="entry name" value="AAA_12"/>
    <property type="match status" value="2"/>
</dbReference>
<feature type="region of interest" description="Disordered" evidence="4">
    <location>
        <begin position="628"/>
        <end position="660"/>
    </location>
</feature>
<dbReference type="CDD" id="cd00009">
    <property type="entry name" value="AAA"/>
    <property type="match status" value="3"/>
</dbReference>
<gene>
    <name evidence="6" type="ORF">MONBRDRAFT_5003</name>
</gene>
<dbReference type="CDD" id="cd06008">
    <property type="entry name" value="NF-X1-zinc-finger"/>
    <property type="match status" value="1"/>
</dbReference>
<evidence type="ECO:0000256" key="2">
    <source>
        <dbReference type="ARBA" id="ARBA00022741"/>
    </source>
</evidence>
<evidence type="ECO:0000313" key="6">
    <source>
        <dbReference type="EMBL" id="EDQ92892.1"/>
    </source>
</evidence>
<feature type="domain" description="AAA+ ATPase" evidence="5">
    <location>
        <begin position="2384"/>
        <end position="2525"/>
    </location>
</feature>
<dbReference type="Gene3D" id="1.10.8.60">
    <property type="match status" value="3"/>
</dbReference>
<dbReference type="GO" id="GO:0003723">
    <property type="term" value="F:RNA binding"/>
    <property type="evidence" value="ECO:0000318"/>
    <property type="project" value="GO_Central"/>
</dbReference>
<dbReference type="eggNOG" id="KOG1807">
    <property type="taxonomic scope" value="Eukaryota"/>
</dbReference>
<feature type="compositionally biased region" description="Basic and acidic residues" evidence="4">
    <location>
        <begin position="1370"/>
        <end position="1379"/>
    </location>
</feature>
<dbReference type="InterPro" id="IPR003959">
    <property type="entry name" value="ATPase_AAA_core"/>
</dbReference>
<dbReference type="InterPro" id="IPR041679">
    <property type="entry name" value="DNA2/NAM7-like_C"/>
</dbReference>
<dbReference type="Gene3D" id="3.40.50.300">
    <property type="entry name" value="P-loop containing nucleotide triphosphate hydrolases"/>
    <property type="match status" value="5"/>
</dbReference>
<dbReference type="InterPro" id="IPR000641">
    <property type="entry name" value="CbxX/CfxQ"/>
</dbReference>
<dbReference type="InterPro" id="IPR047187">
    <property type="entry name" value="SF1_C_Upf1"/>
</dbReference>
<dbReference type="STRING" id="81824.A9UPL6"/>
<proteinExistence type="inferred from homology"/>
<dbReference type="InterPro" id="IPR041677">
    <property type="entry name" value="DNA2/NAM7_AAA_11"/>
</dbReference>
<dbReference type="PANTHER" id="PTHR43392:SF2">
    <property type="entry name" value="AAA-TYPE ATPASE FAMILY PROTEIN _ ANKYRIN REPEAT FAMILY PROTEIN"/>
    <property type="match status" value="1"/>
</dbReference>
<feature type="domain" description="AAA+ ATPase" evidence="5">
    <location>
        <begin position="2657"/>
        <end position="2797"/>
    </location>
</feature>
<dbReference type="OMA" id="GNMETFM"/>
<dbReference type="GO" id="GO:0016887">
    <property type="term" value="F:ATP hydrolysis activity"/>
    <property type="evidence" value="ECO:0007669"/>
    <property type="project" value="InterPro"/>
</dbReference>
<evidence type="ECO:0000256" key="4">
    <source>
        <dbReference type="SAM" id="MobiDB-lite"/>
    </source>
</evidence>
<dbReference type="CDD" id="cd18808">
    <property type="entry name" value="SF1_C_Upf1"/>
    <property type="match status" value="1"/>
</dbReference>
<dbReference type="RefSeq" id="XP_001742654.1">
    <property type="nucleotide sequence ID" value="XM_001742602.1"/>
</dbReference>
<keyword evidence="3" id="KW-0067">ATP-binding</keyword>
<reference evidence="6 7" key="1">
    <citation type="journal article" date="2008" name="Nature">
        <title>The genome of the choanoflagellate Monosiga brevicollis and the origin of metazoans.</title>
        <authorList>
            <consortium name="JGI Sequencing"/>
            <person name="King N."/>
            <person name="Westbrook M.J."/>
            <person name="Young S.L."/>
            <person name="Kuo A."/>
            <person name="Abedin M."/>
            <person name="Chapman J."/>
            <person name="Fairclough S."/>
            <person name="Hellsten U."/>
            <person name="Isogai Y."/>
            <person name="Letunic I."/>
            <person name="Marr M."/>
            <person name="Pincus D."/>
            <person name="Putnam N."/>
            <person name="Rokas A."/>
            <person name="Wright K.J."/>
            <person name="Zuzow R."/>
            <person name="Dirks W."/>
            <person name="Good M."/>
            <person name="Goodstein D."/>
            <person name="Lemons D."/>
            <person name="Li W."/>
            <person name="Lyons J.B."/>
            <person name="Morris A."/>
            <person name="Nichols S."/>
            <person name="Richter D.J."/>
            <person name="Salamov A."/>
            <person name="Bork P."/>
            <person name="Lim W.A."/>
            <person name="Manning G."/>
            <person name="Miller W.T."/>
            <person name="McGinnis W."/>
            <person name="Shapiro H."/>
            <person name="Tjian R."/>
            <person name="Grigoriev I.V."/>
            <person name="Rokhsar D."/>
        </authorList>
    </citation>
    <scope>NUCLEOTIDE SEQUENCE [LARGE SCALE GENOMIC DNA]</scope>
    <source>
        <strain evidence="7">MX1 / ATCC 50154</strain>
    </source>
</reference>
<dbReference type="Pfam" id="PF13086">
    <property type="entry name" value="AAA_11"/>
    <property type="match status" value="1"/>
</dbReference>
<dbReference type="PRINTS" id="PR00819">
    <property type="entry name" value="CBXCFQXSUPER"/>
</dbReference>
<dbReference type="GO" id="GO:0031048">
    <property type="term" value="P:regulatory ncRNA-mediated heterochromatin formation"/>
    <property type="evidence" value="ECO:0000318"/>
    <property type="project" value="GO_Central"/>
</dbReference>
<dbReference type="GO" id="GO:0031380">
    <property type="term" value="C:nuclear RNA-directed RNA polymerase complex"/>
    <property type="evidence" value="ECO:0000318"/>
    <property type="project" value="GO_Central"/>
</dbReference>
<dbReference type="CDD" id="cd17936">
    <property type="entry name" value="EEXXEc_NFX1"/>
    <property type="match status" value="1"/>
</dbReference>
<dbReference type="InterPro" id="IPR027417">
    <property type="entry name" value="P-loop_NTPase"/>
</dbReference>
<dbReference type="SMART" id="SM00382">
    <property type="entry name" value="AAA"/>
    <property type="match status" value="4"/>
</dbReference>